<dbReference type="AlphaFoldDB" id="A0AA40C1Y1"/>
<dbReference type="EMBL" id="JAULSR010000004">
    <property type="protein sequence ID" value="KAK0622055.1"/>
    <property type="molecule type" value="Genomic_DNA"/>
</dbReference>
<proteinExistence type="predicted"/>
<organism evidence="2 3">
    <name type="scientific">Bombardia bombarda</name>
    <dbReference type="NCBI Taxonomy" id="252184"/>
    <lineage>
        <taxon>Eukaryota</taxon>
        <taxon>Fungi</taxon>
        <taxon>Dikarya</taxon>
        <taxon>Ascomycota</taxon>
        <taxon>Pezizomycotina</taxon>
        <taxon>Sordariomycetes</taxon>
        <taxon>Sordariomycetidae</taxon>
        <taxon>Sordariales</taxon>
        <taxon>Lasiosphaeriaceae</taxon>
        <taxon>Bombardia</taxon>
    </lineage>
</organism>
<comment type="caution">
    <text evidence="2">The sequence shown here is derived from an EMBL/GenBank/DDBJ whole genome shotgun (WGS) entry which is preliminary data.</text>
</comment>
<protein>
    <submittedName>
        <fullName evidence="2">Uncharacterized protein</fullName>
    </submittedName>
</protein>
<evidence type="ECO:0000256" key="1">
    <source>
        <dbReference type="SAM" id="MobiDB-lite"/>
    </source>
</evidence>
<sequence length="144" mass="15889">MGLGVSKYGLPPTPPWPAKSWTRDRRPDAIGFDSPHPPHTLPSLGAPHLYGGQGGVLYCLNCKRSMDHPHALLCKQALFPHQVINVPRPGTIHQTGRQCWPWQYGGVQPRFLVGSNRSTSGDHGLAVFHLPFSFVHSINLHHPS</sequence>
<evidence type="ECO:0000313" key="3">
    <source>
        <dbReference type="Proteomes" id="UP001174934"/>
    </source>
</evidence>
<feature type="region of interest" description="Disordered" evidence="1">
    <location>
        <begin position="14"/>
        <end position="37"/>
    </location>
</feature>
<gene>
    <name evidence="2" type="ORF">B0T17DRAFT_309782</name>
</gene>
<name>A0AA40C1Y1_9PEZI</name>
<accession>A0AA40C1Y1</accession>
<dbReference type="Proteomes" id="UP001174934">
    <property type="component" value="Unassembled WGS sequence"/>
</dbReference>
<keyword evidence="3" id="KW-1185">Reference proteome</keyword>
<reference evidence="2" key="1">
    <citation type="submission" date="2023-06" db="EMBL/GenBank/DDBJ databases">
        <title>Genome-scale phylogeny and comparative genomics of the fungal order Sordariales.</title>
        <authorList>
            <consortium name="Lawrence Berkeley National Laboratory"/>
            <person name="Hensen N."/>
            <person name="Bonometti L."/>
            <person name="Westerberg I."/>
            <person name="Brannstrom I.O."/>
            <person name="Guillou S."/>
            <person name="Cros-Aarteil S."/>
            <person name="Calhoun S."/>
            <person name="Haridas S."/>
            <person name="Kuo A."/>
            <person name="Mondo S."/>
            <person name="Pangilinan J."/>
            <person name="Riley R."/>
            <person name="LaButti K."/>
            <person name="Andreopoulos B."/>
            <person name="Lipzen A."/>
            <person name="Chen C."/>
            <person name="Yanf M."/>
            <person name="Daum C."/>
            <person name="Ng V."/>
            <person name="Clum A."/>
            <person name="Steindorff A."/>
            <person name="Ohm R."/>
            <person name="Martin F."/>
            <person name="Silar P."/>
            <person name="Natvig D."/>
            <person name="Lalanne C."/>
            <person name="Gautier V."/>
            <person name="Ament-velasquez S.L."/>
            <person name="Kruys A."/>
            <person name="Hutchinson M.I."/>
            <person name="Powell A.J."/>
            <person name="Barry K."/>
            <person name="Miller A.N."/>
            <person name="Grigoriev I.V."/>
            <person name="Debuchy R."/>
            <person name="Gladieux P."/>
            <person name="Thoren M.H."/>
            <person name="Johannesson H."/>
        </authorList>
    </citation>
    <scope>NUCLEOTIDE SEQUENCE</scope>
    <source>
        <strain evidence="2">SMH3391-2</strain>
    </source>
</reference>
<evidence type="ECO:0000313" key="2">
    <source>
        <dbReference type="EMBL" id="KAK0622055.1"/>
    </source>
</evidence>